<dbReference type="InterPro" id="IPR001248">
    <property type="entry name" value="Pur-cyt_permease"/>
</dbReference>
<feature type="transmembrane region" description="Helical" evidence="8">
    <location>
        <begin position="45"/>
        <end position="72"/>
    </location>
</feature>
<dbReference type="GO" id="GO:0015209">
    <property type="term" value="F:cytosine transmembrane transporter activity"/>
    <property type="evidence" value="ECO:0007669"/>
    <property type="project" value="InterPro"/>
</dbReference>
<keyword evidence="5 8" id="KW-1133">Transmembrane helix</keyword>
<feature type="transmembrane region" description="Helical" evidence="8">
    <location>
        <begin position="367"/>
        <end position="392"/>
    </location>
</feature>
<feature type="transmembrane region" description="Helical" evidence="8">
    <location>
        <begin position="126"/>
        <end position="146"/>
    </location>
</feature>
<dbReference type="PANTHER" id="PTHR30569">
    <property type="entry name" value="CYTOSINE TRANSPORTER CODB"/>
    <property type="match status" value="1"/>
</dbReference>
<dbReference type="Pfam" id="PF02133">
    <property type="entry name" value="Transp_cyt_pur"/>
    <property type="match status" value="1"/>
</dbReference>
<gene>
    <name evidence="9" type="primary">cytX</name>
    <name evidence="9" type="ORF">H8E19_06115</name>
</gene>
<evidence type="ECO:0000256" key="4">
    <source>
        <dbReference type="ARBA" id="ARBA00022692"/>
    </source>
</evidence>
<feature type="transmembrane region" description="Helical" evidence="8">
    <location>
        <begin position="20"/>
        <end position="39"/>
    </location>
</feature>
<dbReference type="NCBIfam" id="TIGR02358">
    <property type="entry name" value="thia_cytX"/>
    <property type="match status" value="1"/>
</dbReference>
<name>A0A8J6T7Y6_9DELT</name>
<feature type="transmembrane region" description="Helical" evidence="8">
    <location>
        <begin position="93"/>
        <end position="114"/>
    </location>
</feature>
<feature type="transmembrane region" description="Helical" evidence="8">
    <location>
        <begin position="307"/>
        <end position="324"/>
    </location>
</feature>
<feature type="transmembrane region" description="Helical" evidence="8">
    <location>
        <begin position="224"/>
        <end position="250"/>
    </location>
</feature>
<comment type="caution">
    <text evidence="9">The sequence shown here is derived from an EMBL/GenBank/DDBJ whole genome shotgun (WGS) entry which is preliminary data.</text>
</comment>
<comment type="subcellular location">
    <subcellularLocation>
        <location evidence="1">Membrane</location>
        <topology evidence="1">Multi-pass membrane protein</topology>
    </subcellularLocation>
</comment>
<evidence type="ECO:0000313" key="10">
    <source>
        <dbReference type="Proteomes" id="UP000650524"/>
    </source>
</evidence>
<protein>
    <submittedName>
        <fullName evidence="9">Putative hydroxymethylpyrimidine transporter CytX</fullName>
    </submittedName>
</protein>
<dbReference type="InterPro" id="IPR026030">
    <property type="entry name" value="Pur-cyt_permease_Fcy2/21/22"/>
</dbReference>
<reference evidence="9 10" key="1">
    <citation type="submission" date="2020-08" db="EMBL/GenBank/DDBJ databases">
        <title>Bridging the membrane lipid divide: bacteria of the FCB group superphylum have the potential to synthesize archaeal ether lipids.</title>
        <authorList>
            <person name="Villanueva L."/>
            <person name="Von Meijenfeldt F.A.B."/>
            <person name="Westbye A.B."/>
            <person name="Yadav S."/>
            <person name="Hopmans E.C."/>
            <person name="Dutilh B.E."/>
            <person name="Sinninghe Damste J.S."/>
        </authorList>
    </citation>
    <scope>NUCLEOTIDE SEQUENCE [LARGE SCALE GENOMIC DNA]</scope>
    <source>
        <strain evidence="9">NIOZ-UU27</strain>
    </source>
</reference>
<comment type="similarity">
    <text evidence="2 7">Belongs to the purine-cytosine permease (2.A.39) family.</text>
</comment>
<dbReference type="InterPro" id="IPR030191">
    <property type="entry name" value="CodB"/>
</dbReference>
<dbReference type="InterPro" id="IPR012732">
    <property type="entry name" value="Thia_CytX"/>
</dbReference>
<evidence type="ECO:0000256" key="5">
    <source>
        <dbReference type="ARBA" id="ARBA00022989"/>
    </source>
</evidence>
<dbReference type="AlphaFoldDB" id="A0A8J6T7Y6"/>
<evidence type="ECO:0000256" key="2">
    <source>
        <dbReference type="ARBA" id="ARBA00008974"/>
    </source>
</evidence>
<organism evidence="9 10">
    <name type="scientific">Candidatus Desulfacyla euxinica</name>
    <dbReference type="NCBI Taxonomy" id="2841693"/>
    <lineage>
        <taxon>Bacteria</taxon>
        <taxon>Deltaproteobacteria</taxon>
        <taxon>Candidatus Desulfacyla</taxon>
    </lineage>
</organism>
<feature type="transmembrane region" description="Helical" evidence="8">
    <location>
        <begin position="330"/>
        <end position="351"/>
    </location>
</feature>
<keyword evidence="6 7" id="KW-0472">Membrane</keyword>
<keyword evidence="4 8" id="KW-0812">Transmembrane</keyword>
<feature type="transmembrane region" description="Helical" evidence="8">
    <location>
        <begin position="193"/>
        <end position="212"/>
    </location>
</feature>
<proteinExistence type="inferred from homology"/>
<evidence type="ECO:0000256" key="3">
    <source>
        <dbReference type="ARBA" id="ARBA00022448"/>
    </source>
</evidence>
<feature type="transmembrane region" description="Helical" evidence="8">
    <location>
        <begin position="398"/>
        <end position="419"/>
    </location>
</feature>
<dbReference type="EMBL" id="JACNJD010000178">
    <property type="protein sequence ID" value="MBC8176963.1"/>
    <property type="molecule type" value="Genomic_DNA"/>
</dbReference>
<keyword evidence="3 7" id="KW-0813">Transport</keyword>
<evidence type="ECO:0000256" key="7">
    <source>
        <dbReference type="PIRNR" id="PIRNR002744"/>
    </source>
</evidence>
<accession>A0A8J6T7Y6</accession>
<evidence type="ECO:0000256" key="1">
    <source>
        <dbReference type="ARBA" id="ARBA00004141"/>
    </source>
</evidence>
<dbReference type="Gene3D" id="1.10.4160.10">
    <property type="entry name" value="Hydantoin permease"/>
    <property type="match status" value="1"/>
</dbReference>
<evidence type="ECO:0000256" key="8">
    <source>
        <dbReference type="SAM" id="Phobius"/>
    </source>
</evidence>
<dbReference type="GO" id="GO:0005886">
    <property type="term" value="C:plasma membrane"/>
    <property type="evidence" value="ECO:0007669"/>
    <property type="project" value="TreeGrafter"/>
</dbReference>
<evidence type="ECO:0000256" key="6">
    <source>
        <dbReference type="ARBA" id="ARBA00023136"/>
    </source>
</evidence>
<feature type="transmembrane region" description="Helical" evidence="8">
    <location>
        <begin position="153"/>
        <end position="173"/>
    </location>
</feature>
<evidence type="ECO:0000313" key="9">
    <source>
        <dbReference type="EMBL" id="MBC8176963.1"/>
    </source>
</evidence>
<dbReference type="CDD" id="cd11484">
    <property type="entry name" value="SLC-NCS1sbd_CobB-like"/>
    <property type="match status" value="1"/>
</dbReference>
<dbReference type="PANTHER" id="PTHR30569:SF0">
    <property type="entry name" value="CYTOSINE PERMEASE"/>
    <property type="match status" value="1"/>
</dbReference>
<sequence length="434" mass="47224">MKERNGIKPVGQEGRNLTGVDFFLLWSGAAVSLAEIWAGGLLIPLGFVTGLVVILIGHLIGNTPLAFGGIIGSRTGIPSMVAIRPSFGIRGSYFATVLNLVQLVGWTGVMLWIGGKAAQGVWPLPIFGFRGWVIIAGFATTLWALLGHRYWKWLHRIAITALIALCCLMSYVVFHEYGLSRLLEAPVKSGMPFMIGLDLVIAMPMSWLPLVCDYSRYGKGTGSAFWGTWIGYFIVSSWMYTIGLAAALATQSATPDSMVLELMVGLGLAVPAIIIVLFSTFTTTFLDIYSTAISALNIWPEMGRKRGSVACGILGTALALMFPATAYEGFLLFVGSVFCPLFGVVLSDYFFLRRQRYFEAGFDRQGIYWYLGGFNPWAFVAWGIGFGLYHLLQSETAWGSSVPSLVAAGVIYLILMQLFGFSSGVEKDENGGHQ</sequence>
<dbReference type="Proteomes" id="UP000650524">
    <property type="component" value="Unassembled WGS sequence"/>
</dbReference>
<feature type="transmembrane region" description="Helical" evidence="8">
    <location>
        <begin position="262"/>
        <end position="286"/>
    </location>
</feature>
<dbReference type="PIRSF" id="PIRSF002744">
    <property type="entry name" value="Pur-cyt_permease"/>
    <property type="match status" value="1"/>
</dbReference>